<dbReference type="PANTHER" id="PTHR30572">
    <property type="entry name" value="MEMBRANE COMPONENT OF TRANSPORTER-RELATED"/>
    <property type="match status" value="1"/>
</dbReference>
<dbReference type="InterPro" id="IPR003838">
    <property type="entry name" value="ABC3_permease_C"/>
</dbReference>
<keyword evidence="8" id="KW-0378">Hydrolase</keyword>
<organism evidence="8 9">
    <name type="scientific">Sphingobacterium multivorum</name>
    <dbReference type="NCBI Taxonomy" id="28454"/>
    <lineage>
        <taxon>Bacteria</taxon>
        <taxon>Pseudomonadati</taxon>
        <taxon>Bacteroidota</taxon>
        <taxon>Sphingobacteriia</taxon>
        <taxon>Sphingobacteriales</taxon>
        <taxon>Sphingobacteriaceae</taxon>
        <taxon>Sphingobacterium</taxon>
    </lineage>
</organism>
<evidence type="ECO:0000259" key="7">
    <source>
        <dbReference type="Pfam" id="PF12704"/>
    </source>
</evidence>
<keyword evidence="3" id="KW-0812">Transmembrane</keyword>
<dbReference type="EMBL" id="UAUU01000002">
    <property type="protein sequence ID" value="SPZ84014.1"/>
    <property type="molecule type" value="Genomic_DNA"/>
</dbReference>
<feature type="domain" description="ABC3 transporter permease C-terminal" evidence="6">
    <location>
        <begin position="294"/>
        <end position="408"/>
    </location>
</feature>
<dbReference type="AlphaFoldDB" id="A0A2X2IRU7"/>
<proteinExistence type="predicted"/>
<dbReference type="GO" id="GO:0016787">
    <property type="term" value="F:hydrolase activity"/>
    <property type="evidence" value="ECO:0007669"/>
    <property type="project" value="UniProtKB-KW"/>
</dbReference>
<feature type="domain" description="MacB-like periplasmic core" evidence="7">
    <location>
        <begin position="20"/>
        <end position="247"/>
    </location>
</feature>
<dbReference type="InterPro" id="IPR050250">
    <property type="entry name" value="Macrolide_Exporter_MacB"/>
</dbReference>
<dbReference type="GO" id="GO:0005524">
    <property type="term" value="F:ATP binding"/>
    <property type="evidence" value="ECO:0007669"/>
    <property type="project" value="UniProtKB-KW"/>
</dbReference>
<evidence type="ECO:0000313" key="8">
    <source>
        <dbReference type="EMBL" id="SPZ84014.1"/>
    </source>
</evidence>
<name>A0A2X2IRU7_SPHMU</name>
<dbReference type="GO" id="GO:0022857">
    <property type="term" value="F:transmembrane transporter activity"/>
    <property type="evidence" value="ECO:0007669"/>
    <property type="project" value="TreeGrafter"/>
</dbReference>
<evidence type="ECO:0000256" key="4">
    <source>
        <dbReference type="ARBA" id="ARBA00022989"/>
    </source>
</evidence>
<evidence type="ECO:0000256" key="1">
    <source>
        <dbReference type="ARBA" id="ARBA00004651"/>
    </source>
</evidence>
<keyword evidence="8" id="KW-0547">Nucleotide-binding</keyword>
<dbReference type="EC" id="3.6.3.-" evidence="8"/>
<keyword evidence="2" id="KW-1003">Cell membrane</keyword>
<dbReference type="PANTHER" id="PTHR30572:SF18">
    <property type="entry name" value="ABC-TYPE MACROLIDE FAMILY EXPORT SYSTEM PERMEASE COMPONENT 2"/>
    <property type="match status" value="1"/>
</dbReference>
<keyword evidence="8" id="KW-0067">ATP-binding</keyword>
<dbReference type="Proteomes" id="UP000251241">
    <property type="component" value="Unassembled WGS sequence"/>
</dbReference>
<evidence type="ECO:0000313" key="9">
    <source>
        <dbReference type="Proteomes" id="UP000251241"/>
    </source>
</evidence>
<comment type="subcellular location">
    <subcellularLocation>
        <location evidence="1">Cell membrane</location>
        <topology evidence="1">Multi-pass membrane protein</topology>
    </subcellularLocation>
</comment>
<gene>
    <name evidence="8" type="primary">macB_7</name>
    <name evidence="8" type="ORF">NCTC11343_00544</name>
</gene>
<reference evidence="8 9" key="1">
    <citation type="submission" date="2018-06" db="EMBL/GenBank/DDBJ databases">
        <authorList>
            <consortium name="Pathogen Informatics"/>
            <person name="Doyle S."/>
        </authorList>
    </citation>
    <scope>NUCLEOTIDE SEQUENCE [LARGE SCALE GENOMIC DNA]</scope>
    <source>
        <strain evidence="8 9">NCTC11343</strain>
    </source>
</reference>
<evidence type="ECO:0000256" key="2">
    <source>
        <dbReference type="ARBA" id="ARBA00022475"/>
    </source>
</evidence>
<evidence type="ECO:0000259" key="6">
    <source>
        <dbReference type="Pfam" id="PF02687"/>
    </source>
</evidence>
<keyword evidence="5" id="KW-0472">Membrane</keyword>
<dbReference type="GO" id="GO:0005886">
    <property type="term" value="C:plasma membrane"/>
    <property type="evidence" value="ECO:0007669"/>
    <property type="project" value="UniProtKB-SubCell"/>
</dbReference>
<dbReference type="RefSeq" id="WP_112373738.1">
    <property type="nucleotide sequence ID" value="NZ_CP069793.1"/>
</dbReference>
<sequence length="802" mass="90031">MIGNSLETAYRFLKKHKLITFINITSLAIGITATLVIFLMIQYDYSFDKHVPNQEQVYRVVNNGEFKNAGVYVPLVRTMESELPNLEAVAPIYRSHIAKLKVSTATDKFQTFPKEQKMAFTNSQYFDIFPSKWLAGSPKALNSSGNIILTQKTLEKFYGKELPANVIGKTIIYADSIPLQVAGVIENPQHNSDFNFDSFIADATIVQDNNLKKMYSWEAWNSISDSHQVLIKTKAHSNPHLLERNIANLLKKYKYKEGEKINDKLELQALSDVHFDTRFNYEATHPEALRNLILLAFFLLALGAVNFINLSTAQSIERAKEVGIRKTLGSSKATLIKQFLLETFLITLSATILAVLLLPLFLHVFEGFIPKNLSLDRLDKTVILLFLFGQLIVVTILAGFYPAWVLTGYAPVLALKNQLGKNTNLSRSVWVRKALTIFQFVLAQAFLICVLVVVRQINYVSHRDMGFQKDAIVNINIPGAFQNSTKSLVLKNELKKLPDIKAISFGNIAPAMNGWMTTGITYDQSPTKESLTFDSRSGDENYLEVYQIPLLAGRNIRLLDSTSEMLINRKGLELLHIKDPQDAIGKTFENGQNIIVGVMEDFDLASARQAVKPVLYTGSKEGYVLHIALDQSHPENWKNTIDKITANYKSVFPDDELDLKFLDDVVQNFYTQEKQLSKLLSWAVGLSILIAGLGLFGLAIFTANQRTKEIGIRKVLGASVFQITFLLLRNLLSLVAIACLVAFPIAYYFMQSWLNEFVYRTTISPWIFGLSALGLIAFASLVLSTKSVFAAKANPINSLRDE</sequence>
<feature type="domain" description="ABC3 transporter permease C-terminal" evidence="6">
    <location>
        <begin position="684"/>
        <end position="794"/>
    </location>
</feature>
<keyword evidence="4" id="KW-1133">Transmembrane helix</keyword>
<accession>A0A2X2IRU7</accession>
<dbReference type="Pfam" id="PF02687">
    <property type="entry name" value="FtsX"/>
    <property type="match status" value="2"/>
</dbReference>
<dbReference type="GeneID" id="97179006"/>
<dbReference type="Pfam" id="PF12704">
    <property type="entry name" value="MacB_PCD"/>
    <property type="match status" value="1"/>
</dbReference>
<dbReference type="InterPro" id="IPR025857">
    <property type="entry name" value="MacB_PCD"/>
</dbReference>
<protein>
    <submittedName>
        <fullName evidence="8">Macrolide export ATP-binding/permease protein MacB</fullName>
        <ecNumber evidence="8">3.6.3.-</ecNumber>
    </submittedName>
</protein>
<evidence type="ECO:0000256" key="3">
    <source>
        <dbReference type="ARBA" id="ARBA00022692"/>
    </source>
</evidence>
<evidence type="ECO:0000256" key="5">
    <source>
        <dbReference type="ARBA" id="ARBA00023136"/>
    </source>
</evidence>